<sequence length="157" mass="17479">MDKFDRTIQRELLQRLCDIYPESADSRFSKEFSEKFGGINIFTANLLYLAGHGLIEIRLSNEISRRLPSVMDPFTKITSKGIDFIRDDGGLGAILNVQTIKFHRDAVIVLEDLIAISNMNDEQKEKAKSTLGDMSTEAIKTVVQAVTTAGLSKLLGQ</sequence>
<organism evidence="1">
    <name type="scientific">Klebsiella pneumoniae</name>
    <dbReference type="NCBI Taxonomy" id="573"/>
    <lineage>
        <taxon>Bacteria</taxon>
        <taxon>Pseudomonadati</taxon>
        <taxon>Pseudomonadota</taxon>
        <taxon>Gammaproteobacteria</taxon>
        <taxon>Enterobacterales</taxon>
        <taxon>Enterobacteriaceae</taxon>
        <taxon>Klebsiella/Raoultella group</taxon>
        <taxon>Klebsiella</taxon>
        <taxon>Klebsiella pneumoniae complex</taxon>
    </lineage>
</organism>
<reference evidence="1" key="1">
    <citation type="submission" date="2020-04" db="EMBL/GenBank/DDBJ databases">
        <authorList>
            <person name="Naeem R."/>
            <person name="Antony C."/>
            <person name="Guan Q."/>
        </authorList>
    </citation>
    <scope>NUCLEOTIDE SEQUENCE</scope>
    <source>
        <strain evidence="1">NGKP54</strain>
    </source>
</reference>
<proteinExistence type="predicted"/>
<protein>
    <submittedName>
        <fullName evidence="1">Uncharacterized protein</fullName>
    </submittedName>
</protein>
<name>A0A8D6Q3L5_KLEPN</name>
<dbReference type="EMBL" id="LR793264">
    <property type="protein sequence ID" value="CAB3557862.1"/>
    <property type="molecule type" value="Genomic_DNA"/>
</dbReference>
<gene>
    <name evidence="1" type="ORF">NGKP54_PROKKA_02052</name>
</gene>
<dbReference type="AlphaFoldDB" id="A0A8D6Q3L5"/>
<accession>A0A8D6Q3L5</accession>
<dbReference type="RefSeq" id="WP_048264606.1">
    <property type="nucleotide sequence ID" value="NZ_BAACAM010000001.1"/>
</dbReference>
<evidence type="ECO:0000313" key="1">
    <source>
        <dbReference type="EMBL" id="CAB3557862.1"/>
    </source>
</evidence>